<evidence type="ECO:0000313" key="5">
    <source>
        <dbReference type="EMBL" id="KYK59240.1"/>
    </source>
</evidence>
<protein>
    <recommendedName>
        <fullName evidence="4">Methyltransferase type 11 domain-containing protein</fullName>
    </recommendedName>
</protein>
<evidence type="ECO:0000313" key="6">
    <source>
        <dbReference type="Proteomes" id="UP000076580"/>
    </source>
</evidence>
<keyword evidence="6" id="KW-1185">Reference proteome</keyword>
<dbReference type="PANTHER" id="PTHR44942">
    <property type="entry name" value="METHYLTRANSF_11 DOMAIN-CONTAINING PROTEIN"/>
    <property type="match status" value="1"/>
</dbReference>
<evidence type="ECO:0000256" key="1">
    <source>
        <dbReference type="ARBA" id="ARBA00008361"/>
    </source>
</evidence>
<organism evidence="5 6">
    <name type="scientific">Drechmeria coniospora</name>
    <name type="common">Nematophagous fungus</name>
    <name type="synonym">Meria coniospora</name>
    <dbReference type="NCBI Taxonomy" id="98403"/>
    <lineage>
        <taxon>Eukaryota</taxon>
        <taxon>Fungi</taxon>
        <taxon>Dikarya</taxon>
        <taxon>Ascomycota</taxon>
        <taxon>Pezizomycotina</taxon>
        <taxon>Sordariomycetes</taxon>
        <taxon>Hypocreomycetidae</taxon>
        <taxon>Hypocreales</taxon>
        <taxon>Ophiocordycipitaceae</taxon>
        <taxon>Drechmeria</taxon>
    </lineage>
</organism>
<comment type="similarity">
    <text evidence="1">Belongs to the methyltransferase superfamily.</text>
</comment>
<dbReference type="GeneID" id="63713013"/>
<dbReference type="GO" id="GO:0032259">
    <property type="term" value="P:methylation"/>
    <property type="evidence" value="ECO:0007669"/>
    <property type="project" value="UniProtKB-KW"/>
</dbReference>
<evidence type="ECO:0000259" key="4">
    <source>
        <dbReference type="Pfam" id="PF08241"/>
    </source>
</evidence>
<proteinExistence type="inferred from homology"/>
<dbReference type="CDD" id="cd02440">
    <property type="entry name" value="AdoMet_MTases"/>
    <property type="match status" value="1"/>
</dbReference>
<comment type="caution">
    <text evidence="5">The sequence shown here is derived from an EMBL/GenBank/DDBJ whole genome shotgun (WGS) entry which is preliminary data.</text>
</comment>
<dbReference type="SUPFAM" id="SSF53335">
    <property type="entry name" value="S-adenosyl-L-methionine-dependent methyltransferases"/>
    <property type="match status" value="1"/>
</dbReference>
<dbReference type="EMBL" id="LAYC01000001">
    <property type="protein sequence ID" value="KYK59240.1"/>
    <property type="molecule type" value="Genomic_DNA"/>
</dbReference>
<dbReference type="RefSeq" id="XP_040658592.1">
    <property type="nucleotide sequence ID" value="XM_040797709.1"/>
</dbReference>
<keyword evidence="3" id="KW-0808">Transferase</keyword>
<dbReference type="InParanoid" id="A0A151GQ74"/>
<dbReference type="InterPro" id="IPR013216">
    <property type="entry name" value="Methyltransf_11"/>
</dbReference>
<accession>A0A151GQ74</accession>
<gene>
    <name evidence="5" type="ORF">DCS_00370</name>
</gene>
<dbReference type="AlphaFoldDB" id="A0A151GQ74"/>
<reference evidence="5 6" key="1">
    <citation type="journal article" date="2016" name="Sci. Rep.">
        <title>Insights into Adaptations to a Near-Obligate Nematode Endoparasitic Lifestyle from the Finished Genome of Drechmeria coniospora.</title>
        <authorList>
            <person name="Zhang L."/>
            <person name="Zhou Z."/>
            <person name="Guo Q."/>
            <person name="Fokkens L."/>
            <person name="Miskei M."/>
            <person name="Pocsi I."/>
            <person name="Zhang W."/>
            <person name="Chen M."/>
            <person name="Wang L."/>
            <person name="Sun Y."/>
            <person name="Donzelli B.G."/>
            <person name="Gibson D.M."/>
            <person name="Nelson D.R."/>
            <person name="Luo J.G."/>
            <person name="Rep M."/>
            <person name="Liu H."/>
            <person name="Yang S."/>
            <person name="Wang J."/>
            <person name="Krasnoff S.B."/>
            <person name="Xu Y."/>
            <person name="Molnar I."/>
            <person name="Lin M."/>
        </authorList>
    </citation>
    <scope>NUCLEOTIDE SEQUENCE [LARGE SCALE GENOMIC DNA]</scope>
    <source>
        <strain evidence="5 6">ARSEF 6962</strain>
    </source>
</reference>
<evidence type="ECO:0000256" key="3">
    <source>
        <dbReference type="ARBA" id="ARBA00022679"/>
    </source>
</evidence>
<name>A0A151GQ74_DRECN</name>
<keyword evidence="2" id="KW-0489">Methyltransferase</keyword>
<feature type="domain" description="Methyltransferase type 11" evidence="4">
    <location>
        <begin position="54"/>
        <end position="147"/>
    </location>
</feature>
<dbReference type="InterPro" id="IPR051052">
    <property type="entry name" value="Diverse_substrate_MTase"/>
</dbReference>
<dbReference type="GO" id="GO:0008757">
    <property type="term" value="F:S-adenosylmethionine-dependent methyltransferase activity"/>
    <property type="evidence" value="ECO:0007669"/>
    <property type="project" value="InterPro"/>
</dbReference>
<dbReference type="STRING" id="98403.A0A151GQ74"/>
<dbReference type="FunCoup" id="A0A151GQ74">
    <property type="interactions" value="642"/>
</dbReference>
<sequence length="317" mass="35410">MSLFGLQRILTYGRRATFSAAGYAAARPAYPASLFKAILAHHQGQRRTDTGLLLDLGCGHGLIAREMSAHFGQVVGLDPSAGMIEQASSTTHEANVTFRQGGSEDLSFLPDKAVDMVVSGQAAHWFDYAKAWPELARVVKPGGSLAFWGYKDNILVGHARANRIFDQFCYGDGDVAAGVESLNRYWEQPGRDKVRNLLRDVEPPAKEWQEVKRILYDVGADTTEIPDGERAWMRMRLNLGALEAYVRTFSAFQGWRDAHPEARSRDEGGEGDIADMLMDRIVESEPEWKAMGARWREAEAETVWGTYILLARRSEER</sequence>
<dbReference type="Pfam" id="PF08241">
    <property type="entry name" value="Methyltransf_11"/>
    <property type="match status" value="1"/>
</dbReference>
<dbReference type="Gene3D" id="3.40.50.150">
    <property type="entry name" value="Vaccinia Virus protein VP39"/>
    <property type="match status" value="1"/>
</dbReference>
<dbReference type="Proteomes" id="UP000076580">
    <property type="component" value="Chromosome 01"/>
</dbReference>
<evidence type="ECO:0000256" key="2">
    <source>
        <dbReference type="ARBA" id="ARBA00022603"/>
    </source>
</evidence>
<dbReference type="PANTHER" id="PTHR44942:SF4">
    <property type="entry name" value="METHYLTRANSFERASE TYPE 11 DOMAIN-CONTAINING PROTEIN"/>
    <property type="match status" value="1"/>
</dbReference>
<dbReference type="InterPro" id="IPR029063">
    <property type="entry name" value="SAM-dependent_MTases_sf"/>
</dbReference>